<proteinExistence type="predicted"/>
<dbReference type="InterPro" id="IPR011009">
    <property type="entry name" value="Kinase-like_dom_sf"/>
</dbReference>
<dbReference type="Gene3D" id="3.30.200.20">
    <property type="entry name" value="Phosphorylase Kinase, domain 1"/>
    <property type="match status" value="1"/>
</dbReference>
<dbReference type="CDD" id="cd05154">
    <property type="entry name" value="ACAD10_11_N-like"/>
    <property type="match status" value="1"/>
</dbReference>
<dbReference type="Pfam" id="PF01636">
    <property type="entry name" value="APH"/>
    <property type="match status" value="1"/>
</dbReference>
<sequence>MGQPLQLPDELKPFVDLGALIDWMDHQHLGYGAFTAVTPLTGGTQNILLRLTRGGRDYIFRRPPPTPRKESHDVMRREARVLGALQGTSVPHPGLIASEPDENQLGYAFLLMEPIDGFNPSEGLPAFHASDPTVRSRMGLSYVESLAALAEVNAELPNFGQPDGFLERQVGRWQAQLEGYSRVDAWPGLACGVDRVADWLERNRPTDYRPGLIHGDCHLANTMFEHQSGELAALIDWELATMGDPRLDLGWIIATWPDPLGRDTVGMEITPWDGFPDIDTLIAHYGQRTSRSLDSATWFGVLACYKLGILLEGTYARSLAGRAPKAVGERLHAATIALFDRAARMTAA</sequence>
<evidence type="ECO:0000313" key="2">
    <source>
        <dbReference type="EMBL" id="GHB00556.1"/>
    </source>
</evidence>
<name>A0A8J3G355_9PROT</name>
<reference evidence="2" key="1">
    <citation type="journal article" date="2014" name="Int. J. Syst. Evol. Microbiol.">
        <title>Complete genome sequence of Corynebacterium casei LMG S-19264T (=DSM 44701T), isolated from a smear-ripened cheese.</title>
        <authorList>
            <consortium name="US DOE Joint Genome Institute (JGI-PGF)"/>
            <person name="Walter F."/>
            <person name="Albersmeier A."/>
            <person name="Kalinowski J."/>
            <person name="Ruckert C."/>
        </authorList>
    </citation>
    <scope>NUCLEOTIDE SEQUENCE</scope>
    <source>
        <strain evidence="2">KCTC 32513</strain>
    </source>
</reference>
<evidence type="ECO:0000313" key="3">
    <source>
        <dbReference type="Proteomes" id="UP000634004"/>
    </source>
</evidence>
<keyword evidence="3" id="KW-1185">Reference proteome</keyword>
<reference evidence="2" key="2">
    <citation type="submission" date="2020-09" db="EMBL/GenBank/DDBJ databases">
        <authorList>
            <person name="Sun Q."/>
            <person name="Kim S."/>
        </authorList>
    </citation>
    <scope>NUCLEOTIDE SEQUENCE</scope>
    <source>
        <strain evidence="2">KCTC 32513</strain>
    </source>
</reference>
<dbReference type="RefSeq" id="WP_233354135.1">
    <property type="nucleotide sequence ID" value="NZ_BMZH01000011.1"/>
</dbReference>
<dbReference type="InterPro" id="IPR041726">
    <property type="entry name" value="ACAD10_11_N"/>
</dbReference>
<dbReference type="PANTHER" id="PTHR21310:SF40">
    <property type="entry name" value="AMINOGLYCOSIDE PHOSPHOTRANSFERASE DOMAIN-CONTAINING PROTEIN-RELATED"/>
    <property type="match status" value="1"/>
</dbReference>
<comment type="caution">
    <text evidence="2">The sequence shown here is derived from an EMBL/GenBank/DDBJ whole genome shotgun (WGS) entry which is preliminary data.</text>
</comment>
<evidence type="ECO:0000259" key="1">
    <source>
        <dbReference type="Pfam" id="PF01636"/>
    </source>
</evidence>
<accession>A0A8J3G355</accession>
<dbReference type="AlphaFoldDB" id="A0A8J3G355"/>
<organism evidence="2 3">
    <name type="scientific">Algimonas arctica</name>
    <dbReference type="NCBI Taxonomy" id="1479486"/>
    <lineage>
        <taxon>Bacteria</taxon>
        <taxon>Pseudomonadati</taxon>
        <taxon>Pseudomonadota</taxon>
        <taxon>Alphaproteobacteria</taxon>
        <taxon>Maricaulales</taxon>
        <taxon>Robiginitomaculaceae</taxon>
        <taxon>Algimonas</taxon>
    </lineage>
</organism>
<dbReference type="InterPro" id="IPR002575">
    <property type="entry name" value="Aminoglycoside_PTrfase"/>
</dbReference>
<dbReference type="EMBL" id="BMZH01000011">
    <property type="protein sequence ID" value="GHB00556.1"/>
    <property type="molecule type" value="Genomic_DNA"/>
</dbReference>
<dbReference type="SUPFAM" id="SSF56112">
    <property type="entry name" value="Protein kinase-like (PK-like)"/>
    <property type="match status" value="1"/>
</dbReference>
<dbReference type="InterPro" id="IPR051678">
    <property type="entry name" value="AGP_Transferase"/>
</dbReference>
<dbReference type="PANTHER" id="PTHR21310">
    <property type="entry name" value="AMINOGLYCOSIDE PHOSPHOTRANSFERASE-RELATED-RELATED"/>
    <property type="match status" value="1"/>
</dbReference>
<dbReference type="Proteomes" id="UP000634004">
    <property type="component" value="Unassembled WGS sequence"/>
</dbReference>
<gene>
    <name evidence="2" type="ORF">GCM10009069_24260</name>
</gene>
<feature type="domain" description="Aminoglycoside phosphotransferase" evidence="1">
    <location>
        <begin position="37"/>
        <end position="262"/>
    </location>
</feature>
<dbReference type="Gene3D" id="3.90.1200.10">
    <property type="match status" value="1"/>
</dbReference>
<protein>
    <submittedName>
        <fullName evidence="2">Putative aminoglycoside phosphotransferase</fullName>
    </submittedName>
</protein>